<evidence type="ECO:0000313" key="2">
    <source>
        <dbReference type="Proteomes" id="UP001207918"/>
    </source>
</evidence>
<dbReference type="Proteomes" id="UP001207918">
    <property type="component" value="Unassembled WGS sequence"/>
</dbReference>
<dbReference type="RefSeq" id="WP_265767887.1">
    <property type="nucleotide sequence ID" value="NZ_JAGGJA010000021.1"/>
</dbReference>
<sequence length="163" mass="19086">MTLKEEKNELSQDEVLWIESVYEQTNGEGKANFRELLVELWDDLSDDFHPTNVNSNFYVSDTRNERYQELTLMGVFLVDPDNQLIKDTDAVIKEVRRLLVENPQLEEVSSARIAESLSIQEERVRKIFDYMRDLGNFWSGASSEKDVEGHSKIRCYNRVSQLF</sequence>
<dbReference type="EMBL" id="JAGGJA010000021">
    <property type="protein sequence ID" value="MCW9709032.1"/>
    <property type="molecule type" value="Genomic_DNA"/>
</dbReference>
<proteinExistence type="predicted"/>
<name>A0ABT3PT57_9BACT</name>
<protein>
    <submittedName>
        <fullName evidence="1">Uncharacterized protein</fullName>
    </submittedName>
</protein>
<reference evidence="1 2" key="1">
    <citation type="submission" date="2021-03" db="EMBL/GenBank/DDBJ databases">
        <title>Aliifodinibius sp. nov., a new bacterium isolated from saline soil.</title>
        <authorList>
            <person name="Galisteo C."/>
            <person name="De La Haba R."/>
            <person name="Sanchez-Porro C."/>
            <person name="Ventosa A."/>
        </authorList>
    </citation>
    <scope>NUCLEOTIDE SEQUENCE [LARGE SCALE GENOMIC DNA]</scope>
    <source>
        <strain evidence="1 2">1BSP15-2V2</strain>
    </source>
</reference>
<keyword evidence="2" id="KW-1185">Reference proteome</keyword>
<comment type="caution">
    <text evidence="1">The sequence shown here is derived from an EMBL/GenBank/DDBJ whole genome shotgun (WGS) entry which is preliminary data.</text>
</comment>
<evidence type="ECO:0000313" key="1">
    <source>
        <dbReference type="EMBL" id="MCW9709032.1"/>
    </source>
</evidence>
<accession>A0ABT3PT57</accession>
<gene>
    <name evidence="1" type="ORF">J6I44_19385</name>
</gene>
<organism evidence="1 2">
    <name type="scientific">Fodinibius salsisoli</name>
    <dbReference type="NCBI Taxonomy" id="2820877"/>
    <lineage>
        <taxon>Bacteria</taxon>
        <taxon>Pseudomonadati</taxon>
        <taxon>Balneolota</taxon>
        <taxon>Balneolia</taxon>
        <taxon>Balneolales</taxon>
        <taxon>Balneolaceae</taxon>
        <taxon>Fodinibius</taxon>
    </lineage>
</organism>